<evidence type="ECO:0000256" key="25">
    <source>
        <dbReference type="ARBA" id="ARBA00040569"/>
    </source>
</evidence>
<dbReference type="FunFam" id="3.30.559.70:FF:000001">
    <property type="entry name" value="Carnitine O-palmitoyltransferase 1, liver isoform"/>
    <property type="match status" value="1"/>
</dbReference>
<evidence type="ECO:0000256" key="9">
    <source>
        <dbReference type="ARBA" id="ARBA00022741"/>
    </source>
</evidence>
<evidence type="ECO:0000256" key="14">
    <source>
        <dbReference type="ARBA" id="ARBA00022989"/>
    </source>
</evidence>
<dbReference type="FunFam" id="3.90.1200.10:FF:000005">
    <property type="entry name" value="Choline kinase alpha"/>
    <property type="match status" value="1"/>
</dbReference>
<dbReference type="Pfam" id="PF15191">
    <property type="entry name" value="Synaptonemal_3"/>
    <property type="match status" value="1"/>
</dbReference>
<dbReference type="eggNOG" id="KOG3716">
    <property type="taxonomic scope" value="Eukaryota"/>
</dbReference>
<evidence type="ECO:0000256" key="32">
    <source>
        <dbReference type="ARBA" id="ARBA00066350"/>
    </source>
</evidence>
<proteinExistence type="inferred from homology"/>
<evidence type="ECO:0000256" key="26">
    <source>
        <dbReference type="ARBA" id="ARBA00041685"/>
    </source>
</evidence>
<protein>
    <recommendedName>
        <fullName evidence="25">Carnitine O-palmitoyltransferase 1, muscle isoform</fullName>
        <ecNumber evidence="4">2.3.1.21</ecNumber>
        <ecNumber evidence="32">2.7.1.32</ecNumber>
        <ecNumber evidence="24">2.7.1.82</ecNumber>
    </recommendedName>
    <alternativeName>
        <fullName evidence="26">Carnitine O-palmitoyltransferase I, muscle isoform</fullName>
    </alternativeName>
    <alternativeName>
        <fullName evidence="27">Carnitine palmitoyltransferase 1B</fullName>
    </alternativeName>
    <alternativeName>
        <fullName evidence="33">Ethanolamine kinase</fullName>
    </alternativeName>
</protein>
<evidence type="ECO:0000256" key="13">
    <source>
        <dbReference type="ARBA" id="ARBA00022840"/>
    </source>
</evidence>
<keyword evidence="10" id="KW-0418">Kinase</keyword>
<dbReference type="InterPro" id="IPR028145">
    <property type="entry name" value="Synaptonemal_3"/>
</dbReference>
<feature type="domain" description="Choline/carnitine acyltransferase" evidence="38">
    <location>
        <begin position="559"/>
        <end position="1126"/>
    </location>
</feature>
<evidence type="ECO:0000256" key="30">
    <source>
        <dbReference type="ARBA" id="ARBA00050770"/>
    </source>
</evidence>
<dbReference type="GO" id="GO:0004095">
    <property type="term" value="F:carnitine O-palmitoyltransferase activity"/>
    <property type="evidence" value="ECO:0007669"/>
    <property type="project" value="UniProtKB-EC"/>
</dbReference>
<dbReference type="Pfam" id="PF00755">
    <property type="entry name" value="Carn_acyltransf"/>
    <property type="match status" value="1"/>
</dbReference>
<keyword evidence="7 40" id="KW-0808">Transferase</keyword>
<dbReference type="GO" id="GO:0004305">
    <property type="term" value="F:ethanolamine kinase activity"/>
    <property type="evidence" value="ECO:0007669"/>
    <property type="project" value="UniProtKB-EC"/>
</dbReference>
<comment type="subcellular location">
    <subcellularLocation>
        <location evidence="1">Mitochondrion outer membrane</location>
        <topology evidence="1">Multi-pass membrane protein</topology>
    </subcellularLocation>
</comment>
<evidence type="ECO:0000256" key="15">
    <source>
        <dbReference type="ARBA" id="ARBA00022990"/>
    </source>
</evidence>
<dbReference type="GO" id="GO:0006635">
    <property type="term" value="P:fatty acid beta-oxidation"/>
    <property type="evidence" value="ECO:0007669"/>
    <property type="project" value="UniProtKB-UniPathway"/>
</dbReference>
<dbReference type="SUPFAM" id="SSF52777">
    <property type="entry name" value="CoA-dependent acyltransferases"/>
    <property type="match status" value="2"/>
</dbReference>
<dbReference type="InterPro" id="IPR032476">
    <property type="entry name" value="CPT_N"/>
</dbReference>
<dbReference type="STRING" id="9402.L5K7L9"/>
<feature type="region of interest" description="Disordered" evidence="36">
    <location>
        <begin position="1"/>
        <end position="46"/>
    </location>
</feature>
<comment type="catalytic activity">
    <reaction evidence="30">
        <text>ethanolamine + ATP = phosphoethanolamine + ADP + H(+)</text>
        <dbReference type="Rhea" id="RHEA:13069"/>
        <dbReference type="ChEBI" id="CHEBI:15378"/>
        <dbReference type="ChEBI" id="CHEBI:30616"/>
        <dbReference type="ChEBI" id="CHEBI:57603"/>
        <dbReference type="ChEBI" id="CHEBI:58190"/>
        <dbReference type="ChEBI" id="CHEBI:456216"/>
        <dbReference type="EC" id="2.7.1.82"/>
    </reaction>
    <physiologicalReaction direction="left-to-right" evidence="30">
        <dbReference type="Rhea" id="RHEA:13070"/>
    </physiologicalReaction>
</comment>
<evidence type="ECO:0000256" key="3">
    <source>
        <dbReference type="ARBA" id="ARBA00005232"/>
    </source>
</evidence>
<keyword evidence="9" id="KW-0547">Nucleotide-binding</keyword>
<evidence type="ECO:0000256" key="34">
    <source>
        <dbReference type="PIRSR" id="PIRSR600542-1"/>
    </source>
</evidence>
<evidence type="ECO:0000256" key="8">
    <source>
        <dbReference type="ARBA" id="ARBA00022692"/>
    </source>
</evidence>
<dbReference type="AlphaFoldDB" id="L5K7L9"/>
<evidence type="ECO:0000256" key="19">
    <source>
        <dbReference type="ARBA" id="ARBA00023209"/>
    </source>
</evidence>
<dbReference type="CDD" id="cd05156">
    <property type="entry name" value="ChoK_euk"/>
    <property type="match status" value="1"/>
</dbReference>
<evidence type="ECO:0000256" key="6">
    <source>
        <dbReference type="ARBA" id="ARBA00022516"/>
    </source>
</evidence>
<dbReference type="Gene3D" id="3.90.1200.10">
    <property type="match status" value="1"/>
</dbReference>
<evidence type="ECO:0000256" key="18">
    <source>
        <dbReference type="ARBA" id="ARBA00023136"/>
    </source>
</evidence>
<evidence type="ECO:0000256" key="24">
    <source>
        <dbReference type="ARBA" id="ARBA00038874"/>
    </source>
</evidence>
<comment type="function">
    <text evidence="28">Catalyzes the transfer of the acyl group of long-chain fatty acid-CoA conjugates onto carnitine, an essential step for the mitochondrial uptake of long-chain fatty acids and their subsequent beta-oxidation in the mitochondrion.</text>
</comment>
<evidence type="ECO:0000256" key="28">
    <source>
        <dbReference type="ARBA" id="ARBA00043926"/>
    </source>
</evidence>
<name>L5K7L9_PTEAL</name>
<evidence type="ECO:0000256" key="20">
    <source>
        <dbReference type="ARBA" id="ARBA00023264"/>
    </source>
</evidence>
<dbReference type="EMBL" id="KB030957">
    <property type="protein sequence ID" value="ELK07500.1"/>
    <property type="molecule type" value="Genomic_DNA"/>
</dbReference>
<dbReference type="Proteomes" id="UP000010552">
    <property type="component" value="Unassembled WGS sequence"/>
</dbReference>
<keyword evidence="8 37" id="KW-0812">Transmembrane</keyword>
<evidence type="ECO:0000256" key="31">
    <source>
        <dbReference type="ARBA" id="ARBA00052454"/>
    </source>
</evidence>
<comment type="pathway">
    <text evidence="22">Phospholipid metabolism; phosphatidylethanolamine biosynthesis; phosphatidylethanolamine from ethanolamine: step 1/3.</text>
</comment>
<evidence type="ECO:0000256" key="17">
    <source>
        <dbReference type="ARBA" id="ARBA00023128"/>
    </source>
</evidence>
<evidence type="ECO:0000256" key="7">
    <source>
        <dbReference type="ARBA" id="ARBA00022679"/>
    </source>
</evidence>
<comment type="catalytic activity">
    <reaction evidence="31">
        <text>choline + ATP = phosphocholine + ADP + H(+)</text>
        <dbReference type="Rhea" id="RHEA:12837"/>
        <dbReference type="ChEBI" id="CHEBI:15354"/>
        <dbReference type="ChEBI" id="CHEBI:15378"/>
        <dbReference type="ChEBI" id="CHEBI:30616"/>
        <dbReference type="ChEBI" id="CHEBI:295975"/>
        <dbReference type="ChEBI" id="CHEBI:456216"/>
        <dbReference type="EC" id="2.7.1.32"/>
    </reaction>
    <physiologicalReaction direction="left-to-right" evidence="31">
        <dbReference type="Rhea" id="RHEA:12838"/>
    </physiologicalReaction>
</comment>
<keyword evidence="11" id="KW-1000">Mitochondrion outer membrane</keyword>
<keyword evidence="18 37" id="KW-0472">Membrane</keyword>
<evidence type="ECO:0000256" key="10">
    <source>
        <dbReference type="ARBA" id="ARBA00022777"/>
    </source>
</evidence>
<evidence type="ECO:0000256" key="36">
    <source>
        <dbReference type="SAM" id="MobiDB-lite"/>
    </source>
</evidence>
<feature type="coiled-coil region" evidence="35">
    <location>
        <begin position="1137"/>
        <end position="1201"/>
    </location>
</feature>
<keyword evidence="13" id="KW-0067">ATP-binding</keyword>
<comment type="pathway">
    <text evidence="2">Lipid metabolism; fatty acid beta-oxidation.</text>
</comment>
<keyword evidence="19" id="KW-0594">Phospholipid biosynthesis</keyword>
<dbReference type="GO" id="GO:0005524">
    <property type="term" value="F:ATP binding"/>
    <property type="evidence" value="ECO:0007669"/>
    <property type="project" value="UniProtKB-KW"/>
</dbReference>
<evidence type="ECO:0000256" key="11">
    <source>
        <dbReference type="ARBA" id="ARBA00022787"/>
    </source>
</evidence>
<dbReference type="Pfam" id="PF01633">
    <property type="entry name" value="Choline_kinase"/>
    <property type="match status" value="1"/>
</dbReference>
<evidence type="ECO:0000256" key="21">
    <source>
        <dbReference type="ARBA" id="ARBA00023315"/>
    </source>
</evidence>
<dbReference type="GO" id="GO:0005741">
    <property type="term" value="C:mitochondrial outer membrane"/>
    <property type="evidence" value="ECO:0007669"/>
    <property type="project" value="UniProtKB-SubCell"/>
</dbReference>
<dbReference type="PROSITE" id="PS00439">
    <property type="entry name" value="ACYLTRANSF_C_1"/>
    <property type="match status" value="1"/>
</dbReference>
<dbReference type="PANTHER" id="PTHR22589:SF69">
    <property type="entry name" value="CARNITINE O-PALMITOYLTRANSFERASE 1, MUSCLE ISOFORM"/>
    <property type="match status" value="1"/>
</dbReference>
<dbReference type="EC" id="2.7.1.32" evidence="32"/>
<evidence type="ECO:0000256" key="4">
    <source>
        <dbReference type="ARBA" id="ARBA00013243"/>
    </source>
</evidence>
<dbReference type="Gene3D" id="3.30.559.70">
    <property type="entry name" value="Choline/Carnitine o-acyltransferase, domain 2"/>
    <property type="match status" value="1"/>
</dbReference>
<dbReference type="UniPathway" id="UPA00659"/>
<dbReference type="InterPro" id="IPR023213">
    <property type="entry name" value="CAT-like_dom_sf"/>
</dbReference>
<evidence type="ECO:0000256" key="33">
    <source>
        <dbReference type="ARBA" id="ARBA00081737"/>
    </source>
</evidence>
<dbReference type="Gene3D" id="6.10.250.1760">
    <property type="match status" value="1"/>
</dbReference>
<keyword evidence="15" id="KW-0007">Acetylation</keyword>
<reference evidence="41" key="1">
    <citation type="journal article" date="2013" name="Science">
        <title>Comparative analysis of bat genomes provides insight into the evolution of flight and immunity.</title>
        <authorList>
            <person name="Zhang G."/>
            <person name="Cowled C."/>
            <person name="Shi Z."/>
            <person name="Huang Z."/>
            <person name="Bishop-Lilly K.A."/>
            <person name="Fang X."/>
            <person name="Wynne J.W."/>
            <person name="Xiong Z."/>
            <person name="Baker M.L."/>
            <person name="Zhao W."/>
            <person name="Tachedjian M."/>
            <person name="Zhu Y."/>
            <person name="Zhou P."/>
            <person name="Jiang X."/>
            <person name="Ng J."/>
            <person name="Yang L."/>
            <person name="Wu L."/>
            <person name="Xiao J."/>
            <person name="Feng Y."/>
            <person name="Chen Y."/>
            <person name="Sun X."/>
            <person name="Zhang Y."/>
            <person name="Marsh G.A."/>
            <person name="Crameri G."/>
            <person name="Broder C.C."/>
            <person name="Frey K.G."/>
            <person name="Wang L.F."/>
            <person name="Wang J."/>
        </authorList>
    </citation>
    <scope>NUCLEOTIDE SEQUENCE [LARGE SCALE GENOMIC DNA]</scope>
</reference>
<accession>L5K7L9</accession>
<dbReference type="Gene3D" id="3.30.559.10">
    <property type="entry name" value="Chloramphenicol acetyltransferase-like domain"/>
    <property type="match status" value="1"/>
</dbReference>
<evidence type="ECO:0000256" key="22">
    <source>
        <dbReference type="ARBA" id="ARBA00037883"/>
    </source>
</evidence>
<evidence type="ECO:0000256" key="35">
    <source>
        <dbReference type="SAM" id="Coils"/>
    </source>
</evidence>
<comment type="similarity">
    <text evidence="23">Belongs to the choline/ethanolamine kinase family.</text>
</comment>
<dbReference type="GO" id="GO:0007130">
    <property type="term" value="P:synaptonemal complex assembly"/>
    <property type="evidence" value="ECO:0007669"/>
    <property type="project" value="InterPro"/>
</dbReference>
<comment type="similarity">
    <text evidence="3">Belongs to the carnitine/choline acetyltransferase family.</text>
</comment>
<keyword evidence="14 37" id="KW-1133">Transmembrane helix</keyword>
<evidence type="ECO:0000256" key="27">
    <source>
        <dbReference type="ARBA" id="ARBA00042959"/>
    </source>
</evidence>
<keyword evidence="35" id="KW-0175">Coiled coil</keyword>
<dbReference type="GO" id="GO:0007131">
    <property type="term" value="P:reciprocal meiotic recombination"/>
    <property type="evidence" value="ECO:0007669"/>
    <property type="project" value="InterPro"/>
</dbReference>
<dbReference type="PROSITE" id="PS00440">
    <property type="entry name" value="ACYLTRANSF_C_2"/>
    <property type="match status" value="1"/>
</dbReference>
<evidence type="ECO:0000259" key="38">
    <source>
        <dbReference type="Pfam" id="PF00755"/>
    </source>
</evidence>
<evidence type="ECO:0000256" key="1">
    <source>
        <dbReference type="ARBA" id="ARBA00004374"/>
    </source>
</evidence>
<dbReference type="InParanoid" id="L5K7L9"/>
<keyword evidence="17" id="KW-0496">Mitochondrion</keyword>
<evidence type="ECO:0000256" key="16">
    <source>
        <dbReference type="ARBA" id="ARBA00023098"/>
    </source>
</evidence>
<gene>
    <name evidence="40" type="ORF">PAL_GLEAN10004102</name>
</gene>
<feature type="transmembrane region" description="Helical" evidence="37">
    <location>
        <begin position="488"/>
        <end position="507"/>
    </location>
</feature>
<keyword evidence="41" id="KW-1185">Reference proteome</keyword>
<keyword evidence="21" id="KW-0012">Acyltransferase</keyword>
<evidence type="ECO:0000259" key="39">
    <source>
        <dbReference type="Pfam" id="PF16484"/>
    </source>
</evidence>
<evidence type="ECO:0000313" key="41">
    <source>
        <dbReference type="Proteomes" id="UP000010552"/>
    </source>
</evidence>
<keyword evidence="12" id="KW-0276">Fatty acid metabolism</keyword>
<dbReference type="InterPro" id="IPR000542">
    <property type="entry name" value="Carn_acyl_trans"/>
</dbReference>
<keyword evidence="16" id="KW-0443">Lipid metabolism</keyword>
<keyword evidence="5" id="KW-0813">Transport</keyword>
<dbReference type="PANTHER" id="PTHR22589">
    <property type="entry name" value="CARNITINE O-ACYLTRANSFERASE"/>
    <property type="match status" value="1"/>
</dbReference>
<dbReference type="FunCoup" id="L5K7L9">
    <property type="interactions" value="125"/>
</dbReference>
<dbReference type="SUPFAM" id="SSF56112">
    <property type="entry name" value="Protein kinase-like (PK-like)"/>
    <property type="match status" value="1"/>
</dbReference>
<dbReference type="GO" id="GO:0009437">
    <property type="term" value="P:carnitine metabolic process"/>
    <property type="evidence" value="ECO:0007669"/>
    <property type="project" value="TreeGrafter"/>
</dbReference>
<evidence type="ECO:0000256" key="29">
    <source>
        <dbReference type="ARBA" id="ARBA00048480"/>
    </source>
</evidence>
<comment type="catalytic activity">
    <reaction evidence="29">
        <text>(R)-carnitine + hexadecanoyl-CoA = O-hexadecanoyl-(R)-carnitine + CoA</text>
        <dbReference type="Rhea" id="RHEA:12661"/>
        <dbReference type="ChEBI" id="CHEBI:16347"/>
        <dbReference type="ChEBI" id="CHEBI:17490"/>
        <dbReference type="ChEBI" id="CHEBI:57287"/>
        <dbReference type="ChEBI" id="CHEBI:57379"/>
        <dbReference type="EC" id="2.3.1.21"/>
    </reaction>
    <physiologicalReaction direction="left-to-right" evidence="29">
        <dbReference type="Rhea" id="RHEA:12662"/>
    </physiologicalReaction>
</comment>
<evidence type="ECO:0000256" key="23">
    <source>
        <dbReference type="ARBA" id="ARBA00038211"/>
    </source>
</evidence>
<dbReference type="GO" id="GO:0007283">
    <property type="term" value="P:spermatogenesis"/>
    <property type="evidence" value="ECO:0007669"/>
    <property type="project" value="InterPro"/>
</dbReference>
<evidence type="ECO:0000256" key="5">
    <source>
        <dbReference type="ARBA" id="ARBA00022448"/>
    </source>
</evidence>
<dbReference type="InterPro" id="IPR039551">
    <property type="entry name" value="Cho/carn_acyl_trans"/>
</dbReference>
<dbReference type="Gene3D" id="3.30.200.20">
    <property type="entry name" value="Phosphorylase Kinase, domain 1"/>
    <property type="match status" value="1"/>
</dbReference>
<dbReference type="InterPro" id="IPR011009">
    <property type="entry name" value="Kinase-like_dom_sf"/>
</dbReference>
<dbReference type="Pfam" id="PF16484">
    <property type="entry name" value="CPT_N"/>
    <property type="match status" value="1"/>
</dbReference>
<dbReference type="InterPro" id="IPR042231">
    <property type="entry name" value="Cho/carn_acyl_trans_2"/>
</dbReference>
<feature type="active site" description="Proton acceptor" evidence="34">
    <location>
        <position position="856"/>
    </location>
</feature>
<dbReference type="EC" id="2.7.1.82" evidence="24"/>
<dbReference type="FunFam" id="3.30.559.10:FF:000042">
    <property type="entry name" value="Carnitine Palmitoyl Transferase"/>
    <property type="match status" value="1"/>
</dbReference>
<evidence type="ECO:0000313" key="40">
    <source>
        <dbReference type="EMBL" id="ELK07500.1"/>
    </source>
</evidence>
<dbReference type="GO" id="GO:0004103">
    <property type="term" value="F:choline kinase activity"/>
    <property type="evidence" value="ECO:0007669"/>
    <property type="project" value="UniProtKB-EC"/>
</dbReference>
<evidence type="ECO:0000256" key="12">
    <source>
        <dbReference type="ARBA" id="ARBA00022832"/>
    </source>
</evidence>
<keyword evidence="20" id="KW-1208">Phospholipid metabolism</keyword>
<organism evidence="40 41">
    <name type="scientific">Pteropus alecto</name>
    <name type="common">Black flying fox</name>
    <dbReference type="NCBI Taxonomy" id="9402"/>
    <lineage>
        <taxon>Eukaryota</taxon>
        <taxon>Metazoa</taxon>
        <taxon>Chordata</taxon>
        <taxon>Craniata</taxon>
        <taxon>Vertebrata</taxon>
        <taxon>Euteleostomi</taxon>
        <taxon>Mammalia</taxon>
        <taxon>Eutheria</taxon>
        <taxon>Laurasiatheria</taxon>
        <taxon>Chiroptera</taxon>
        <taxon>Yinpterochiroptera</taxon>
        <taxon>Pteropodoidea</taxon>
        <taxon>Pteropodidae</taxon>
        <taxon>Pteropodinae</taxon>
        <taxon>Pteropus</taxon>
    </lineage>
</organism>
<dbReference type="EC" id="2.3.1.21" evidence="4"/>
<dbReference type="GO" id="GO:0015909">
    <property type="term" value="P:long-chain fatty acid transport"/>
    <property type="evidence" value="ECO:0007669"/>
    <property type="project" value="TreeGrafter"/>
</dbReference>
<feature type="domain" description="Carnitine O-palmitoyltransferase N-terminal" evidence="39">
    <location>
        <begin position="384"/>
        <end position="430"/>
    </location>
</feature>
<evidence type="ECO:0000256" key="37">
    <source>
        <dbReference type="SAM" id="Phobius"/>
    </source>
</evidence>
<sequence>MAAEGTSPGEDGAVGGRSAQDSLRQSKCPAAAPNRRRGSAQSRDAERRAHQWCREYLGGAWRRARPEELRVHPVSGGLSNLLFRCSLPDHLPSVGEEPREVLLRLYGAILQGVDSLVLESVMFAILAERALGPQLYGVFPEGRLEQYIPSRPLKTRELREPVLSAAIATKMAQFHGMEMPFTKEPHWLFGTMERYLKQILDLPAPGLPQMNLLETYSLKDEMGSLRRLLESTPSPVVFCHNDIQEGNILLLSEPENADSLMLVDFEYSSYNYRGFDIGNHFCEWVYNYTHEEWPFYKAQPADYPTRGQQLHFIRHYLAEVKKGEIVSQEEQRNLEEDLLVEVNRYALASHFFWGLWSILQASMSTIEFGYLVSNPDRCGPTSRMAEAHQAVAFQFTVTPDGVDFRLSREALKHIYLSGINSWKKRLIRIKNGILRGVYPGSPTSWLVVVMATVGSSYCNVDISMGLVCYIQRRLPEGCGPYQTPQTQALLSMAIFSTGVWALGIFFFRQTLKLLLSYHGWMFEMHGQTSYFTKVWAICVRLLSSGRPMLYSFQTSLPKLPVPKVSDTIQRYLESVRPLLDDKEYHHKEALAKDFQNKLAPRLQKYLILKSWWATNYVSDWWEEYIYLRGRTPIMVNSNYYVMDFVLIRNTEVQAARLGNVVHTMITYRRRLDREQIKPVMALGIVPMCSYQMERMFNTTRIPGKETDVLQHLAESRHVAVYHKGRFFKVWLYEGSSLLKPRDLELQFQRILDDPSPPQPGEEKLAALTAGGRVEWAQARQTFFSSGRNKASLDAIERAAFFVALDEECHCHDLNDDACLSLYGKALLHGNCYNRWFDKSFTLVVFENGKMGLNTEHAWADAPIIGHLWEARGPERGPAGRCEGTLTPPALPFREVCPQLTLSVSPQCQAVIERSYQVAKALADDVELYCFQFLLFGKGLIKKCRTSPDAFVQIALQLAHFRDRGKFCLTYEASMTRMFREGRTETVRSCTRESAAFVKAMVEGTHKKADLQSLFRKASEKHQNLYRLAMTGAGIDRHLFCLYVVSKYLGVSSPFLAEVLSEPWRLSTSQTTQFQIRMFDPNKYPNHLAPGGGFGPVADDGYGVSYMIAGENTIFFHISSKFSSSETMADSDPGERNYDNILKMLSDLNKDLEKLLEEMEKISVQATWMAYDMVVMRTNPTLAEAMRRLEDAFLNCKEEMEKNWQELLRETARKQ</sequence>
<evidence type="ECO:0000256" key="2">
    <source>
        <dbReference type="ARBA" id="ARBA00005005"/>
    </source>
</evidence>
<keyword evidence="6" id="KW-0444">Lipid biosynthesis</keyword>